<reference evidence="2" key="1">
    <citation type="submission" date="2020-06" db="EMBL/GenBank/DDBJ databases">
        <authorList>
            <consortium name="Wellcome Sanger Institute Data Sharing"/>
        </authorList>
    </citation>
    <scope>NUCLEOTIDE SEQUENCE [LARGE SCALE GENOMIC DNA]</scope>
</reference>
<dbReference type="AlphaFoldDB" id="A0A8C5EI83"/>
<dbReference type="PANTHER" id="PTHR41404">
    <property type="entry name" value="SHIELDIN COMPLEX SUBUNIT 3"/>
    <property type="match status" value="1"/>
</dbReference>
<keyword evidence="3" id="KW-1185">Reference proteome</keyword>
<evidence type="ECO:0000313" key="3">
    <source>
        <dbReference type="Proteomes" id="UP000694680"/>
    </source>
</evidence>
<dbReference type="OrthoDB" id="5963356at2759"/>
<dbReference type="Ensembl" id="ENSGWIT00000024406.1">
    <property type="protein sequence ID" value="ENSGWIP00000022270.1"/>
    <property type="gene ID" value="ENSGWIG00000011954.1"/>
</dbReference>
<reference evidence="2" key="2">
    <citation type="submission" date="2025-08" db="UniProtKB">
        <authorList>
            <consortium name="Ensembl"/>
        </authorList>
    </citation>
    <scope>IDENTIFICATION</scope>
</reference>
<dbReference type="GeneID" id="114469298"/>
<dbReference type="RefSeq" id="XP_028312463.1">
    <property type="nucleotide sequence ID" value="XM_028456662.1"/>
</dbReference>
<protein>
    <submittedName>
        <fullName evidence="2">Shieldin complex subunit 3-like</fullName>
    </submittedName>
</protein>
<evidence type="ECO:0000313" key="2">
    <source>
        <dbReference type="Ensembl" id="ENSGWIP00000022270.1"/>
    </source>
</evidence>
<dbReference type="CTD" id="112441434"/>
<evidence type="ECO:0000256" key="1">
    <source>
        <dbReference type="SAM" id="MobiDB-lite"/>
    </source>
</evidence>
<accession>A0A8C5EI83</accession>
<dbReference type="CDD" id="cd22293">
    <property type="entry name" value="RBD_SHLD3_N"/>
    <property type="match status" value="1"/>
</dbReference>
<feature type="compositionally biased region" description="Polar residues" evidence="1">
    <location>
        <begin position="75"/>
        <end position="87"/>
    </location>
</feature>
<dbReference type="GO" id="GO:0045830">
    <property type="term" value="P:positive regulation of isotype switching"/>
    <property type="evidence" value="ECO:0007669"/>
    <property type="project" value="TreeGrafter"/>
</dbReference>
<name>A0A8C5EI83_GOUWI</name>
<dbReference type="InterPro" id="IPR039996">
    <property type="entry name" value="Shieldin_RINN1"/>
</dbReference>
<gene>
    <name evidence="2" type="primary">shld3</name>
</gene>
<dbReference type="GO" id="GO:2001034">
    <property type="term" value="P:positive regulation of double-strand break repair via nonhomologous end joining"/>
    <property type="evidence" value="ECO:0007669"/>
    <property type="project" value="TreeGrafter"/>
</dbReference>
<feature type="region of interest" description="Disordered" evidence="1">
    <location>
        <begin position="75"/>
        <end position="99"/>
    </location>
</feature>
<organism evidence="2 3">
    <name type="scientific">Gouania willdenowi</name>
    <name type="common">Blunt-snouted clingfish</name>
    <name type="synonym">Lepadogaster willdenowi</name>
    <dbReference type="NCBI Taxonomy" id="441366"/>
    <lineage>
        <taxon>Eukaryota</taxon>
        <taxon>Metazoa</taxon>
        <taxon>Chordata</taxon>
        <taxon>Craniata</taxon>
        <taxon>Vertebrata</taxon>
        <taxon>Euteleostomi</taxon>
        <taxon>Actinopterygii</taxon>
        <taxon>Neopterygii</taxon>
        <taxon>Teleostei</taxon>
        <taxon>Neoteleostei</taxon>
        <taxon>Acanthomorphata</taxon>
        <taxon>Ovalentaria</taxon>
        <taxon>Blenniimorphae</taxon>
        <taxon>Blenniiformes</taxon>
        <taxon>Gobiesocoidei</taxon>
        <taxon>Gobiesocidae</taxon>
        <taxon>Gobiesocinae</taxon>
        <taxon>Gouania</taxon>
    </lineage>
</organism>
<sequence length="225" mass="25453">MEDVVLHVRPSACEQLESLLQSTERLLKPFPLRAPPLFKPWFIAANQPLPIRPAKPAPIIKHTPHWLVSEGVAQTKNQSNDVQTAPTSRADGNPSLRSEADHSAVTRCWSVSRTRGDAAHVLPSKCFQRSLSIHRLHPLQRVMWVIGQHNCGTRTLEQVWRSLLRSVRASKMPTCNSNLQHGRAEIWVFCDATQAERVGHRLKKELQLIGRISLSVRRLGHIFSM</sequence>
<dbReference type="PANTHER" id="PTHR41404:SF1">
    <property type="entry name" value="SHIELDIN COMPLEX SUBUNIT 3"/>
    <property type="match status" value="1"/>
</dbReference>
<proteinExistence type="predicted"/>
<dbReference type="Proteomes" id="UP000694680">
    <property type="component" value="Chromosome 9"/>
</dbReference>
<dbReference type="GO" id="GO:2000042">
    <property type="term" value="P:negative regulation of double-strand break repair via homologous recombination"/>
    <property type="evidence" value="ECO:0007669"/>
    <property type="project" value="TreeGrafter"/>
</dbReference>
<reference evidence="2" key="3">
    <citation type="submission" date="2025-09" db="UniProtKB">
        <authorList>
            <consortium name="Ensembl"/>
        </authorList>
    </citation>
    <scope>IDENTIFICATION</scope>
</reference>